<reference evidence="1 2" key="1">
    <citation type="submission" date="2023-05" db="EMBL/GenBank/DDBJ databases">
        <title>A new hyperthermophilic archaea 'Ignisphaera cupida' sp. nov. and description of the family 'Ignisphaeraceae' fam. nov.</title>
        <authorList>
            <person name="Podosokorskaya O.A."/>
            <person name="Elcheninov A.G."/>
            <person name="Klukina A."/>
            <person name="Merkel A.Y."/>
        </authorList>
    </citation>
    <scope>NUCLEOTIDE SEQUENCE [LARGE SCALE GENOMIC DNA]</scope>
    <source>
        <strain evidence="1 2">4213-co</strain>
    </source>
</reference>
<sequence length="232" mass="27428">MSNYIMASDLIEHLFKYKKLDVKLKSVLKSNERNNLENLIAEGLKEGFLISDDVYIYLEKPVEFLLLIEEKMPIDITRFANYIEWREFEEYIIAKLRTTGLDYTSSYTHKRISHFQIDVLAIDVVKGIGFIIECKHWRRRIGGFSIAKIVEDHMTRIDKFLKHCEWVASDIPVIRKVKFFIPIIITLYTSATWAFKGIPIVSLRFLNDFLSNIDVYMDSLELKRIENRCYVK</sequence>
<dbReference type="Proteomes" id="UP001529235">
    <property type="component" value="Unassembled WGS sequence"/>
</dbReference>
<evidence type="ECO:0000313" key="2">
    <source>
        <dbReference type="Proteomes" id="UP001529235"/>
    </source>
</evidence>
<name>A0ABD4Z870_9CREN</name>
<dbReference type="EMBL" id="JASNVW010000001">
    <property type="protein sequence ID" value="MDK6028298.1"/>
    <property type="molecule type" value="Genomic_DNA"/>
</dbReference>
<protein>
    <recommendedName>
        <fullName evidence="3">Restriction endonuclease type IV Mrr domain-containing protein</fullName>
    </recommendedName>
</protein>
<keyword evidence="2" id="KW-1185">Reference proteome</keyword>
<dbReference type="AlphaFoldDB" id="A0ABD4Z870"/>
<organism evidence="1 2">
    <name type="scientific">Ignisphaera cupida</name>
    <dbReference type="NCBI Taxonomy" id="3050454"/>
    <lineage>
        <taxon>Archaea</taxon>
        <taxon>Thermoproteota</taxon>
        <taxon>Thermoprotei</taxon>
        <taxon>Desulfurococcales</taxon>
        <taxon>Desulfurococcaceae</taxon>
        <taxon>Ignisphaera</taxon>
    </lineage>
</organism>
<gene>
    <name evidence="1" type="ORF">QPL79_02835</name>
</gene>
<evidence type="ECO:0000313" key="1">
    <source>
        <dbReference type="EMBL" id="MDK6028298.1"/>
    </source>
</evidence>
<comment type="caution">
    <text evidence="1">The sequence shown here is derived from an EMBL/GenBank/DDBJ whole genome shotgun (WGS) entry which is preliminary data.</text>
</comment>
<proteinExistence type="predicted"/>
<evidence type="ECO:0008006" key="3">
    <source>
        <dbReference type="Google" id="ProtNLM"/>
    </source>
</evidence>
<dbReference type="InterPro" id="IPR011335">
    <property type="entry name" value="Restrct_endonuc-II-like"/>
</dbReference>
<dbReference type="RefSeq" id="WP_285273265.1">
    <property type="nucleotide sequence ID" value="NZ_JASNVW010000001.1"/>
</dbReference>
<dbReference type="SUPFAM" id="SSF52980">
    <property type="entry name" value="Restriction endonuclease-like"/>
    <property type="match status" value="1"/>
</dbReference>
<accession>A0ABD4Z870</accession>